<gene>
    <name evidence="3" type="ORF">F3N42_02425</name>
</gene>
<dbReference type="InterPro" id="IPR005184">
    <property type="entry name" value="DUF306_Meta_HslJ"/>
</dbReference>
<feature type="signal peptide" evidence="1">
    <location>
        <begin position="1"/>
        <end position="26"/>
    </location>
</feature>
<proteinExistence type="predicted"/>
<dbReference type="PANTHER" id="PTHR38013:SF1">
    <property type="entry name" value="GLYCOPROTEIN_POLYSACCHARIDE METABOLISM"/>
    <property type="match status" value="1"/>
</dbReference>
<evidence type="ECO:0000256" key="1">
    <source>
        <dbReference type="SAM" id="SignalP"/>
    </source>
</evidence>
<dbReference type="Pfam" id="PF03724">
    <property type="entry name" value="META"/>
    <property type="match status" value="1"/>
</dbReference>
<name>A0A5N0TDR0_9GAMM</name>
<dbReference type="EMBL" id="VYXP01000002">
    <property type="protein sequence ID" value="KAA9133233.1"/>
    <property type="molecule type" value="Genomic_DNA"/>
</dbReference>
<keyword evidence="1" id="KW-0732">Signal</keyword>
<dbReference type="PANTHER" id="PTHR38013">
    <property type="entry name" value="GLYCOPROTEIN/POLYSACCHARIDE METABOLISM"/>
    <property type="match status" value="1"/>
</dbReference>
<dbReference type="InterPro" id="IPR053196">
    <property type="entry name" value="Lipoprotein_YbaY-like"/>
</dbReference>
<reference evidence="3 4" key="1">
    <citation type="submission" date="2019-09" db="EMBL/GenBank/DDBJ databases">
        <title>Wenzhouxiangella sp. Genome sequencing and assembly.</title>
        <authorList>
            <person name="Zhang R."/>
        </authorList>
    </citation>
    <scope>NUCLEOTIDE SEQUENCE [LARGE SCALE GENOMIC DNA]</scope>
    <source>
        <strain evidence="3 4">W260</strain>
    </source>
</reference>
<evidence type="ECO:0000259" key="2">
    <source>
        <dbReference type="Pfam" id="PF03724"/>
    </source>
</evidence>
<feature type="domain" description="DUF306" evidence="2">
    <location>
        <begin position="156"/>
        <end position="263"/>
    </location>
</feature>
<sequence>MRPVFKTIGTALLAAGLILVAACTQAPSVGATASKRSEAGMQQVTGTLSYRERLLLRPGAVAEVSLLDVSRADAPARTIARQLIDDPSAPPIPFVLKYDPAEIDQRMSYAVRAVIRQEDRLLFTTDTMYPVITRGAGNTVDLLLKRVGGPETKPDASLTNTYWKLVSVGGEMYRHVGANREPHLKLLERDNAVTGFGGCNGYSGRIELADGMLRFSDLAVTQRACLEGMEIESRFLAALREANRYAIRGDTLRLLRDDEDVLGFEAVYF</sequence>
<evidence type="ECO:0000313" key="4">
    <source>
        <dbReference type="Proteomes" id="UP000325372"/>
    </source>
</evidence>
<dbReference type="Proteomes" id="UP000325372">
    <property type="component" value="Unassembled WGS sequence"/>
</dbReference>
<dbReference type="AlphaFoldDB" id="A0A5N0TDR0"/>
<dbReference type="Gene3D" id="2.40.128.270">
    <property type="match status" value="1"/>
</dbReference>
<organism evidence="3 4">
    <name type="scientific">Marinihelvus fidelis</name>
    <dbReference type="NCBI Taxonomy" id="2613842"/>
    <lineage>
        <taxon>Bacteria</taxon>
        <taxon>Pseudomonadati</taxon>
        <taxon>Pseudomonadota</taxon>
        <taxon>Gammaproteobacteria</taxon>
        <taxon>Chromatiales</taxon>
        <taxon>Wenzhouxiangellaceae</taxon>
        <taxon>Marinihelvus</taxon>
    </lineage>
</organism>
<comment type="caution">
    <text evidence="3">The sequence shown here is derived from an EMBL/GenBank/DDBJ whole genome shotgun (WGS) entry which is preliminary data.</text>
</comment>
<dbReference type="InterPro" id="IPR039366">
    <property type="entry name" value="Pilotin"/>
</dbReference>
<protein>
    <submittedName>
        <fullName evidence="3">META domain-containing protein</fullName>
    </submittedName>
</protein>
<dbReference type="Pfam" id="PF09619">
    <property type="entry name" value="YscW"/>
    <property type="match status" value="1"/>
</dbReference>
<evidence type="ECO:0000313" key="3">
    <source>
        <dbReference type="EMBL" id="KAA9133233.1"/>
    </source>
</evidence>
<keyword evidence="4" id="KW-1185">Reference proteome</keyword>
<accession>A0A5N0TDR0</accession>
<feature type="chain" id="PRO_5024439985" evidence="1">
    <location>
        <begin position="27"/>
        <end position="269"/>
    </location>
</feature>
<dbReference type="InterPro" id="IPR038670">
    <property type="entry name" value="HslJ-like_sf"/>
</dbReference>
<dbReference type="PROSITE" id="PS51257">
    <property type="entry name" value="PROKAR_LIPOPROTEIN"/>
    <property type="match status" value="1"/>
</dbReference>